<dbReference type="AlphaFoldDB" id="A0AAP6B583"/>
<proteinExistence type="predicted"/>
<dbReference type="EMBL" id="JARAWC010000001">
    <property type="protein sequence ID" value="MDX2958410.1"/>
    <property type="molecule type" value="Genomic_DNA"/>
</dbReference>
<evidence type="ECO:0000313" key="5">
    <source>
        <dbReference type="Proteomes" id="UP001282288"/>
    </source>
</evidence>
<reference evidence="2 4" key="1">
    <citation type="journal article" date="2023" name="Microb. Genom.">
        <title>Mesoterricola silvestris gen. nov., sp. nov., Mesoterricola sediminis sp. nov., Geothrix oryzae sp. nov., Geothrix edaphica sp. nov., Geothrix rubra sp. nov., and Geothrix limicola sp. nov., six novel members of Acidobacteriota isolated from soils.</title>
        <authorList>
            <person name="Weisberg A.J."/>
            <person name="Pearce E."/>
            <person name="Kramer C.G."/>
            <person name="Chang J.H."/>
            <person name="Clarke C.R."/>
        </authorList>
    </citation>
    <scope>NUCLEOTIDE SEQUENCE</scope>
    <source>
        <strain evidence="3 4">NB05-1H</strain>
        <strain evidence="2">NRRL_B-16521</strain>
    </source>
</reference>
<dbReference type="Proteomes" id="UP001272987">
    <property type="component" value="Unassembled WGS sequence"/>
</dbReference>
<keyword evidence="1" id="KW-1133">Transmembrane helix</keyword>
<evidence type="ECO:0000313" key="3">
    <source>
        <dbReference type="EMBL" id="MDX3021084.1"/>
    </source>
</evidence>
<dbReference type="EMBL" id="JARAWP010000014">
    <property type="protein sequence ID" value="MDX3021084.1"/>
    <property type="molecule type" value="Genomic_DNA"/>
</dbReference>
<protein>
    <submittedName>
        <fullName evidence="2">Uncharacterized protein</fullName>
    </submittedName>
</protein>
<name>A0AAP6B583_9ACTN</name>
<dbReference type="GeneID" id="69808453"/>
<dbReference type="RefSeq" id="WP_010357754.1">
    <property type="nucleotide sequence ID" value="NZ_BCMK01000055.1"/>
</dbReference>
<evidence type="ECO:0000256" key="1">
    <source>
        <dbReference type="SAM" id="Phobius"/>
    </source>
</evidence>
<keyword evidence="1" id="KW-0812">Transmembrane</keyword>
<evidence type="ECO:0000313" key="4">
    <source>
        <dbReference type="Proteomes" id="UP001272987"/>
    </source>
</evidence>
<keyword evidence="4" id="KW-1185">Reference proteome</keyword>
<sequence>MGAARARNAVRILGPGDRHGLVREVREASMRVRRIGFGALAAGALLVPGLWGAAAWGQSPETRTAPAVYEASRAPEPPATLCSPAGTLRGPGGQFARVSLCAGTGTPITAISAPATCRRPGTRPACLTSGTWTATRDGVPVASGTLPGSTPYPGPGTYEVTATVKVRSTPAGVDLAGTVRARLTFTAPAPKPTHRIEVDRRTLAPNAVTTLTYTVSRDSELGDGSGRFGVIGVEGTTLTTDDPRCVNPLVGRYPEQARTAYALDCALTDLQPGNPSTVVVEATVGEHCSAVVSKLGYWMPRGQALYTGGMLEGPAVGCASRR</sequence>
<comment type="caution">
    <text evidence="2">The sequence shown here is derived from an EMBL/GenBank/DDBJ whole genome shotgun (WGS) entry which is preliminary data.</text>
</comment>
<organism evidence="2 5">
    <name type="scientific">Streptomyces acidiscabies</name>
    <dbReference type="NCBI Taxonomy" id="42234"/>
    <lineage>
        <taxon>Bacteria</taxon>
        <taxon>Bacillati</taxon>
        <taxon>Actinomycetota</taxon>
        <taxon>Actinomycetes</taxon>
        <taxon>Kitasatosporales</taxon>
        <taxon>Streptomycetaceae</taxon>
        <taxon>Streptomyces</taxon>
    </lineage>
</organism>
<keyword evidence="1" id="KW-0472">Membrane</keyword>
<accession>A0AAP6B583</accession>
<feature type="transmembrane region" description="Helical" evidence="1">
    <location>
        <begin position="35"/>
        <end position="56"/>
    </location>
</feature>
<evidence type="ECO:0000313" key="2">
    <source>
        <dbReference type="EMBL" id="MDX2958410.1"/>
    </source>
</evidence>
<dbReference type="Proteomes" id="UP001282288">
    <property type="component" value="Unassembled WGS sequence"/>
</dbReference>
<gene>
    <name evidence="2" type="ORF">PV399_01565</name>
    <name evidence="3" type="ORF">PV666_24795</name>
</gene>